<dbReference type="Proteomes" id="UP000022910">
    <property type="component" value="Unassembled WGS sequence"/>
</dbReference>
<organism evidence="1 2">
    <name type="scientific">Rhizophagus irregularis (strain DAOM 197198w)</name>
    <name type="common">Glomus intraradices</name>
    <dbReference type="NCBI Taxonomy" id="1432141"/>
    <lineage>
        <taxon>Eukaryota</taxon>
        <taxon>Fungi</taxon>
        <taxon>Fungi incertae sedis</taxon>
        <taxon>Mucoromycota</taxon>
        <taxon>Glomeromycotina</taxon>
        <taxon>Glomeromycetes</taxon>
        <taxon>Glomerales</taxon>
        <taxon>Glomeraceae</taxon>
        <taxon>Rhizophagus</taxon>
    </lineage>
</organism>
<accession>A0A015J4Y1</accession>
<evidence type="ECO:0000313" key="1">
    <source>
        <dbReference type="EMBL" id="EXX64567.1"/>
    </source>
</evidence>
<dbReference type="HOGENOM" id="CLU_2098169_0_0_1"/>
<sequence length="116" mass="11704">MTLALWEKEGIVGVTGLEILGVSTVDGVSAGLEPLDFAGDDIDLGAECLGIFDGWVLLSILDLDGSLTLENNSGKVSGVETIKDASCDVDGVGSRGTLSGEGPGSLVPSNLLTLAL</sequence>
<keyword evidence="2" id="KW-1185">Reference proteome</keyword>
<reference evidence="1 2" key="1">
    <citation type="submission" date="2014-02" db="EMBL/GenBank/DDBJ databases">
        <title>Single nucleus genome sequencing reveals high similarity among nuclei of an endomycorrhizal fungus.</title>
        <authorList>
            <person name="Lin K."/>
            <person name="Geurts R."/>
            <person name="Zhang Z."/>
            <person name="Limpens E."/>
            <person name="Saunders D.G."/>
            <person name="Mu D."/>
            <person name="Pang E."/>
            <person name="Cao H."/>
            <person name="Cha H."/>
            <person name="Lin T."/>
            <person name="Zhou Q."/>
            <person name="Shang Y."/>
            <person name="Li Y."/>
            <person name="Ivanov S."/>
            <person name="Sharma T."/>
            <person name="Velzen R.V."/>
            <person name="Ruijter N.D."/>
            <person name="Aanen D.K."/>
            <person name="Win J."/>
            <person name="Kamoun S."/>
            <person name="Bisseling T."/>
            <person name="Huang S."/>
        </authorList>
    </citation>
    <scope>NUCLEOTIDE SEQUENCE [LARGE SCALE GENOMIC DNA]</scope>
    <source>
        <strain evidence="2">DAOM197198w</strain>
    </source>
</reference>
<protein>
    <submittedName>
        <fullName evidence="1">Uncharacterized protein</fullName>
    </submittedName>
</protein>
<gene>
    <name evidence="1" type="ORF">RirG_141490</name>
</gene>
<dbReference type="EMBL" id="JEMT01023039">
    <property type="protein sequence ID" value="EXX64567.1"/>
    <property type="molecule type" value="Genomic_DNA"/>
</dbReference>
<evidence type="ECO:0000313" key="2">
    <source>
        <dbReference type="Proteomes" id="UP000022910"/>
    </source>
</evidence>
<comment type="caution">
    <text evidence="1">The sequence shown here is derived from an EMBL/GenBank/DDBJ whole genome shotgun (WGS) entry which is preliminary data.</text>
</comment>
<proteinExistence type="predicted"/>
<name>A0A015J4Y1_RHIIW</name>
<dbReference type="AlphaFoldDB" id="A0A015J4Y1"/>